<feature type="coiled-coil region" evidence="3">
    <location>
        <begin position="187"/>
        <end position="232"/>
    </location>
</feature>
<feature type="compositionally biased region" description="Basic residues" evidence="4">
    <location>
        <begin position="351"/>
        <end position="363"/>
    </location>
</feature>
<reference evidence="5 6" key="1">
    <citation type="submission" date="2011-10" db="EMBL/GenBank/DDBJ databases">
        <authorList>
            <person name="Genoscope - CEA"/>
        </authorList>
    </citation>
    <scope>NUCLEOTIDE SEQUENCE [LARGE SCALE GENOMIC DNA]</scope>
    <source>
        <strain evidence="5 6">RCC 1105</strain>
    </source>
</reference>
<dbReference type="PANTHER" id="PTHR19423">
    <property type="entry name" value="SH3 DOMAIN-BINDING PROTEIN 5"/>
    <property type="match status" value="1"/>
</dbReference>
<dbReference type="EMBL" id="FO082266">
    <property type="protein sequence ID" value="CCO19344.1"/>
    <property type="molecule type" value="Genomic_DNA"/>
</dbReference>
<accession>K8EMZ1</accession>
<keyword evidence="6" id="KW-1185">Reference proteome</keyword>
<feature type="compositionally biased region" description="Acidic residues" evidence="4">
    <location>
        <begin position="314"/>
        <end position="334"/>
    </location>
</feature>
<organism evidence="5 6">
    <name type="scientific">Bathycoccus prasinos</name>
    <dbReference type="NCBI Taxonomy" id="41875"/>
    <lineage>
        <taxon>Eukaryota</taxon>
        <taxon>Viridiplantae</taxon>
        <taxon>Chlorophyta</taxon>
        <taxon>Mamiellophyceae</taxon>
        <taxon>Mamiellales</taxon>
        <taxon>Bathycoccaceae</taxon>
        <taxon>Bathycoccus</taxon>
    </lineage>
</organism>
<feature type="region of interest" description="Disordered" evidence="4">
    <location>
        <begin position="287"/>
        <end position="368"/>
    </location>
</feature>
<dbReference type="GeneID" id="19012195"/>
<dbReference type="GO" id="GO:0004860">
    <property type="term" value="F:protein kinase inhibitor activity"/>
    <property type="evidence" value="ECO:0007669"/>
    <property type="project" value="TreeGrafter"/>
</dbReference>
<evidence type="ECO:0000313" key="5">
    <source>
        <dbReference type="EMBL" id="CCO19344.1"/>
    </source>
</evidence>
<protein>
    <submittedName>
        <fullName evidence="5">Unnamed protein product</fullName>
    </submittedName>
</protein>
<dbReference type="GO" id="GO:0005737">
    <property type="term" value="C:cytoplasm"/>
    <property type="evidence" value="ECO:0007669"/>
    <property type="project" value="TreeGrafter"/>
</dbReference>
<evidence type="ECO:0000256" key="4">
    <source>
        <dbReference type="SAM" id="MobiDB-lite"/>
    </source>
</evidence>
<sequence>MPPKASFKEGVFSSAVVRARLEALVPSLDDDVSGGVVVSLALEVVVEEEEDTKSERESQSRGVSNRSFEEREEPNEEKRKMFLSAQDEKIGHLEDPIAFTEEDFLRPKFAHRRSHHHRDHGGGGQTHHERTQSSLNNATTCSILSLEDSALDATLGAEEAEALAARGRMYERNTDLMGEEEEVDPRVETALEDLNDAAEEVNKAEQEYDRGKRTLREEKERAREAVDGMYKQLGGAVKKAVPALHKRAVASLYQNRSQEAMIAHAECFDHHEKCKKTVSKLERMLAKTREETREEDDDASPSSSLSSSSSFSKDEDEEEDNEEETEERVDEDHGDDNHNPELATTSPSASPKKKKKRKKKKRMDKSNLRLLEKLSEAVANVTEAERVMRRALLAHETNAKLAMEAVDECARLSSNTKNIRAIKKAQRYFAIKKEGEDAIEKLESSVKEMRAKLKTCKSRYGECLEQLNAISKEIHERRELEKKTKALKLMKSSAK</sequence>
<dbReference type="AlphaFoldDB" id="K8EMZ1"/>
<name>K8EMZ1_9CHLO</name>
<dbReference type="RefSeq" id="XP_007509541.1">
    <property type="nucleotide sequence ID" value="XM_007509479.1"/>
</dbReference>
<keyword evidence="2 3" id="KW-0175">Coiled coil</keyword>
<dbReference type="PANTHER" id="PTHR19423:SF1">
    <property type="entry name" value="SH3 DOMAIN-BINDING PROTEIN 5"/>
    <property type="match status" value="1"/>
</dbReference>
<evidence type="ECO:0000313" key="6">
    <source>
        <dbReference type="Proteomes" id="UP000198341"/>
    </source>
</evidence>
<comment type="similarity">
    <text evidence="1">Belongs to the SH3BP5 family.</text>
</comment>
<dbReference type="Proteomes" id="UP000198341">
    <property type="component" value="Chromosome 13"/>
</dbReference>
<feature type="region of interest" description="Disordered" evidence="4">
    <location>
        <begin position="47"/>
        <end position="83"/>
    </location>
</feature>
<dbReference type="Pfam" id="PF05276">
    <property type="entry name" value="SH3BP5"/>
    <property type="match status" value="2"/>
</dbReference>
<proteinExistence type="inferred from homology"/>
<dbReference type="GO" id="GO:0035556">
    <property type="term" value="P:intracellular signal transduction"/>
    <property type="evidence" value="ECO:0007669"/>
    <property type="project" value="InterPro"/>
</dbReference>
<evidence type="ECO:0000256" key="2">
    <source>
        <dbReference type="ARBA" id="ARBA00023054"/>
    </source>
</evidence>
<feature type="coiled-coil region" evidence="3">
    <location>
        <begin position="432"/>
        <end position="459"/>
    </location>
</feature>
<evidence type="ECO:0000256" key="1">
    <source>
        <dbReference type="ARBA" id="ARBA00007796"/>
    </source>
</evidence>
<dbReference type="InterPro" id="IPR007940">
    <property type="entry name" value="SH3BP5"/>
</dbReference>
<dbReference type="STRING" id="41875.K8EMZ1"/>
<feature type="region of interest" description="Disordered" evidence="4">
    <location>
        <begin position="111"/>
        <end position="134"/>
    </location>
</feature>
<dbReference type="OrthoDB" id="498068at2759"/>
<gene>
    <name evidence="5" type="ordered locus">Bathy13g02430</name>
</gene>
<dbReference type="KEGG" id="bpg:Bathy13g02430"/>
<evidence type="ECO:0000256" key="3">
    <source>
        <dbReference type="SAM" id="Coils"/>
    </source>
</evidence>
<feature type="compositionally biased region" description="Low complexity" evidence="4">
    <location>
        <begin position="300"/>
        <end position="311"/>
    </location>
</feature>